<dbReference type="InterPro" id="IPR017867">
    <property type="entry name" value="Tyr_phospatase_low_mol_wt"/>
</dbReference>
<dbReference type="EMBL" id="UINC01006230">
    <property type="protein sequence ID" value="SVA26276.1"/>
    <property type="molecule type" value="Genomic_DNA"/>
</dbReference>
<evidence type="ECO:0000256" key="2">
    <source>
        <dbReference type="ARBA" id="ARBA00022801"/>
    </source>
</evidence>
<evidence type="ECO:0000256" key="3">
    <source>
        <dbReference type="ARBA" id="ARBA00022849"/>
    </source>
</evidence>
<dbReference type="PRINTS" id="PR00719">
    <property type="entry name" value="LMWPTPASE"/>
</dbReference>
<evidence type="ECO:0000313" key="5">
    <source>
        <dbReference type="EMBL" id="SVA26276.1"/>
    </source>
</evidence>
<name>A0A381UDI9_9ZZZZ</name>
<dbReference type="SMART" id="SM00226">
    <property type="entry name" value="LMWPc"/>
    <property type="match status" value="1"/>
</dbReference>
<keyword evidence="3" id="KW-0059">Arsenical resistance</keyword>
<evidence type="ECO:0000259" key="4">
    <source>
        <dbReference type="SMART" id="SM00226"/>
    </source>
</evidence>
<dbReference type="GO" id="GO:0004725">
    <property type="term" value="F:protein tyrosine phosphatase activity"/>
    <property type="evidence" value="ECO:0007669"/>
    <property type="project" value="InterPro"/>
</dbReference>
<dbReference type="InterPro" id="IPR023485">
    <property type="entry name" value="Ptyr_pPase"/>
</dbReference>
<dbReference type="CDD" id="cd16345">
    <property type="entry name" value="LMWP_ArsC"/>
    <property type="match status" value="1"/>
</dbReference>
<dbReference type="SUPFAM" id="SSF52788">
    <property type="entry name" value="Phosphotyrosine protein phosphatases I"/>
    <property type="match status" value="1"/>
</dbReference>
<dbReference type="PANTHER" id="PTHR43428">
    <property type="entry name" value="ARSENATE REDUCTASE"/>
    <property type="match status" value="1"/>
</dbReference>
<accession>A0A381UDI9</accession>
<feature type="domain" description="Phosphotyrosine protein phosphatase I" evidence="4">
    <location>
        <begin position="3"/>
        <end position="136"/>
    </location>
</feature>
<reference evidence="5" key="1">
    <citation type="submission" date="2018-05" db="EMBL/GenBank/DDBJ databases">
        <authorList>
            <person name="Lanie J.A."/>
            <person name="Ng W.-L."/>
            <person name="Kazmierczak K.M."/>
            <person name="Andrzejewski T.M."/>
            <person name="Davidsen T.M."/>
            <person name="Wayne K.J."/>
            <person name="Tettelin H."/>
            <person name="Glass J.I."/>
            <person name="Rusch D."/>
            <person name="Podicherti R."/>
            <person name="Tsui H.-C.T."/>
            <person name="Winkler M.E."/>
        </authorList>
    </citation>
    <scope>NUCLEOTIDE SEQUENCE</scope>
</reference>
<proteinExistence type="inferred from homology"/>
<sequence length="142" mass="16276">MKHRVIFICTGNSCRSQIAEGLLRKEADDRFDIFSAGSDPSRLHPAAISVMEEWGIDISHQKSESIDNFIDNNFDIIITVCDNANQSCPVFPNEKIRLHWSIKDPFHGWSDNQEGLPPYRIARDELKKRIDEFLSSENIDSL</sequence>
<dbReference type="PANTHER" id="PTHR43428:SF1">
    <property type="entry name" value="ARSENATE REDUCTASE"/>
    <property type="match status" value="1"/>
</dbReference>
<dbReference type="Gene3D" id="3.40.50.2300">
    <property type="match status" value="1"/>
</dbReference>
<dbReference type="InterPro" id="IPR036196">
    <property type="entry name" value="Ptyr_pPase_sf"/>
</dbReference>
<dbReference type="Pfam" id="PF01451">
    <property type="entry name" value="LMWPc"/>
    <property type="match status" value="1"/>
</dbReference>
<dbReference type="GO" id="GO:0046685">
    <property type="term" value="P:response to arsenic-containing substance"/>
    <property type="evidence" value="ECO:0007669"/>
    <property type="project" value="UniProtKB-KW"/>
</dbReference>
<protein>
    <recommendedName>
        <fullName evidence="4">Phosphotyrosine protein phosphatase I domain-containing protein</fullName>
    </recommendedName>
</protein>
<comment type="similarity">
    <text evidence="1">Belongs to the low molecular weight phosphotyrosine protein phosphatase family.</text>
</comment>
<gene>
    <name evidence="5" type="ORF">METZ01_LOCUS79130</name>
</gene>
<organism evidence="5">
    <name type="scientific">marine metagenome</name>
    <dbReference type="NCBI Taxonomy" id="408172"/>
    <lineage>
        <taxon>unclassified sequences</taxon>
        <taxon>metagenomes</taxon>
        <taxon>ecological metagenomes</taxon>
    </lineage>
</organism>
<evidence type="ECO:0000256" key="1">
    <source>
        <dbReference type="ARBA" id="ARBA00011063"/>
    </source>
</evidence>
<keyword evidence="2" id="KW-0378">Hydrolase</keyword>
<dbReference type="AlphaFoldDB" id="A0A381UDI9"/>